<comment type="subcellular location">
    <subcellularLocation>
        <location evidence="1">Nucleus</location>
    </subcellularLocation>
</comment>
<dbReference type="GO" id="GO:0008270">
    <property type="term" value="F:zinc ion binding"/>
    <property type="evidence" value="ECO:0007669"/>
    <property type="project" value="UniProtKB-KW"/>
</dbReference>
<evidence type="ECO:0000313" key="10">
    <source>
        <dbReference type="EMBL" id="BCR83200.1"/>
    </source>
</evidence>
<evidence type="ECO:0000313" key="11">
    <source>
        <dbReference type="Proteomes" id="UP000637239"/>
    </source>
</evidence>
<name>A0A7R7VE99_ASPCH</name>
<keyword evidence="6" id="KW-0539">Nucleus</keyword>
<dbReference type="GO" id="GO:0005634">
    <property type="term" value="C:nucleus"/>
    <property type="evidence" value="ECO:0007669"/>
    <property type="project" value="UniProtKB-SubCell"/>
</dbReference>
<evidence type="ECO:0000259" key="9">
    <source>
        <dbReference type="PROSITE" id="PS50157"/>
    </source>
</evidence>
<accession>A0A7R7VE99</accession>
<evidence type="ECO:0000256" key="1">
    <source>
        <dbReference type="ARBA" id="ARBA00004123"/>
    </source>
</evidence>
<feature type="domain" description="C2H2-type" evidence="9">
    <location>
        <begin position="16"/>
        <end position="43"/>
    </location>
</feature>
<dbReference type="InterPro" id="IPR036236">
    <property type="entry name" value="Znf_C2H2_sf"/>
</dbReference>
<dbReference type="GO" id="GO:0000981">
    <property type="term" value="F:DNA-binding transcription factor activity, RNA polymerase II-specific"/>
    <property type="evidence" value="ECO:0007669"/>
    <property type="project" value="InterPro"/>
</dbReference>
<dbReference type="PROSITE" id="PS50157">
    <property type="entry name" value="ZINC_FINGER_C2H2_2"/>
    <property type="match status" value="1"/>
</dbReference>
<gene>
    <name evidence="10" type="ORF">ACHE_10602A</name>
</gene>
<dbReference type="RefSeq" id="XP_043131722.1">
    <property type="nucleotide sequence ID" value="XM_043281098.1"/>
</dbReference>
<keyword evidence="5" id="KW-0862">Zinc</keyword>
<feature type="compositionally biased region" description="Basic and acidic residues" evidence="8">
    <location>
        <begin position="85"/>
        <end position="97"/>
    </location>
</feature>
<evidence type="ECO:0000256" key="8">
    <source>
        <dbReference type="SAM" id="MobiDB-lite"/>
    </source>
</evidence>
<evidence type="ECO:0000256" key="6">
    <source>
        <dbReference type="ARBA" id="ARBA00023242"/>
    </source>
</evidence>
<protein>
    <recommendedName>
        <fullName evidence="9">C2H2-type domain-containing protein</fullName>
    </recommendedName>
</protein>
<keyword evidence="3" id="KW-0677">Repeat</keyword>
<sequence length="707" mass="79040">MSVTQTNRGMPSYQPFQCLVCQSRFTRHENLKRHAALHNRSQKEASLPCDVCHATFSRHDLRHRHIKRKHPEYEQRRTAKRSHRDRSGGWRTEDKLDSASPTESQDDLQPRHLGSEGNLDIDGEIWQAALRYAQQQIDHGNAASTNLATNVPTSGGDRTHLNTDPLTQQPSINELNDFDQIVQNATDLERSLLVGTSSLNPAHNLDNQLQTIPQSAPFDTNLTGFNFNQGLPDGLLFMDSPRLQNDWFPSSLQLTRGCELFFAHVSPFVPFLHQPTFDVTQTAPLLALSMLCLGYQYGEDPECGNQAGSGVGLSTRCFHRARALISFYSDEGPADGLTNTLMAVQSHLLLQVCAMMYLCGDNSAYGLKIHSNMISLVRTGGMMAPASNASATTEDLESLWREFIKAESHKRTAFAVHQIDALWYQFLSIPRSISHLEIKHELPSPEDYWTASSSVEWAHRQLIARNPGPSVQYTEAVRRFLSPEADLSSIPRFDPYGAINIAQFLVSSAREISGWSAMTGMLSMDRFTALRSSLVALSYFIRPEQQQPASVAKATTYPAAASGAAEATWETAMIELHMWSPSHTGGIVEASIDAVLHQLTAYLGASSGIIESNTAKAIQPHVNWFLRYLDMKITPDSEMPWIAFYAYKAFLIAWQLMHGKVVGAMQVVDVRDGDVEGALRWARKVFERRRRWQLGRLILACLDELGK</sequence>
<dbReference type="PANTHER" id="PTHR40626:SF11">
    <property type="entry name" value="ZINC FINGER PROTEIN YPR022C"/>
    <property type="match status" value="1"/>
</dbReference>
<keyword evidence="11" id="KW-1185">Reference proteome</keyword>
<dbReference type="KEGG" id="ache:ACHE_10602A"/>
<dbReference type="InterPro" id="IPR051059">
    <property type="entry name" value="VerF-like"/>
</dbReference>
<dbReference type="PANTHER" id="PTHR40626">
    <property type="entry name" value="MIP31509P"/>
    <property type="match status" value="1"/>
</dbReference>
<dbReference type="GeneID" id="66977559"/>
<keyword evidence="2" id="KW-0479">Metal-binding</keyword>
<evidence type="ECO:0000256" key="5">
    <source>
        <dbReference type="ARBA" id="ARBA00022833"/>
    </source>
</evidence>
<organism evidence="10 11">
    <name type="scientific">Aspergillus chevalieri</name>
    <name type="common">Eurotium chevalieri</name>
    <dbReference type="NCBI Taxonomy" id="182096"/>
    <lineage>
        <taxon>Eukaryota</taxon>
        <taxon>Fungi</taxon>
        <taxon>Dikarya</taxon>
        <taxon>Ascomycota</taxon>
        <taxon>Pezizomycotina</taxon>
        <taxon>Eurotiomycetes</taxon>
        <taxon>Eurotiomycetidae</taxon>
        <taxon>Eurotiales</taxon>
        <taxon>Aspergillaceae</taxon>
        <taxon>Aspergillus</taxon>
        <taxon>Aspergillus subgen. Aspergillus</taxon>
    </lineage>
</organism>
<evidence type="ECO:0000256" key="2">
    <source>
        <dbReference type="ARBA" id="ARBA00022723"/>
    </source>
</evidence>
<feature type="region of interest" description="Disordered" evidence="8">
    <location>
        <begin position="62"/>
        <end position="116"/>
    </location>
</feature>
<dbReference type="GO" id="GO:0000978">
    <property type="term" value="F:RNA polymerase II cis-regulatory region sequence-specific DNA binding"/>
    <property type="evidence" value="ECO:0007669"/>
    <property type="project" value="InterPro"/>
</dbReference>
<dbReference type="EMBL" id="AP024416">
    <property type="protein sequence ID" value="BCR83200.1"/>
    <property type="molecule type" value="Genomic_DNA"/>
</dbReference>
<reference evidence="10" key="2">
    <citation type="submission" date="2021-02" db="EMBL/GenBank/DDBJ databases">
        <title>Aspergillus chevalieri M1 genome sequence.</title>
        <authorList>
            <person name="Kadooka C."/>
            <person name="Mori K."/>
            <person name="Futagami T."/>
        </authorList>
    </citation>
    <scope>NUCLEOTIDE SEQUENCE</scope>
    <source>
        <strain evidence="10">M1</strain>
    </source>
</reference>
<proteinExistence type="predicted"/>
<evidence type="ECO:0000256" key="4">
    <source>
        <dbReference type="ARBA" id="ARBA00022771"/>
    </source>
</evidence>
<dbReference type="Proteomes" id="UP000637239">
    <property type="component" value="Chromosome 1"/>
</dbReference>
<dbReference type="InterPro" id="IPR013087">
    <property type="entry name" value="Znf_C2H2_type"/>
</dbReference>
<reference evidence="10" key="1">
    <citation type="submission" date="2021-01" db="EMBL/GenBank/DDBJ databases">
        <authorList>
            <consortium name="Aspergillus chevalieri M1 genome sequencing consortium"/>
            <person name="Kazuki M."/>
            <person name="Futagami T."/>
        </authorList>
    </citation>
    <scope>NUCLEOTIDE SEQUENCE</scope>
    <source>
        <strain evidence="10">M1</strain>
    </source>
</reference>
<dbReference type="CDD" id="cd12148">
    <property type="entry name" value="fungal_TF_MHR"/>
    <property type="match status" value="1"/>
</dbReference>
<evidence type="ECO:0000256" key="7">
    <source>
        <dbReference type="PROSITE-ProRule" id="PRU00042"/>
    </source>
</evidence>
<dbReference type="SMART" id="SM00355">
    <property type="entry name" value="ZnF_C2H2"/>
    <property type="match status" value="2"/>
</dbReference>
<dbReference type="Gene3D" id="3.30.160.60">
    <property type="entry name" value="Classic Zinc Finger"/>
    <property type="match status" value="1"/>
</dbReference>
<dbReference type="PROSITE" id="PS00028">
    <property type="entry name" value="ZINC_FINGER_C2H2_1"/>
    <property type="match status" value="2"/>
</dbReference>
<evidence type="ECO:0000256" key="3">
    <source>
        <dbReference type="ARBA" id="ARBA00022737"/>
    </source>
</evidence>
<dbReference type="GO" id="GO:0006351">
    <property type="term" value="P:DNA-templated transcription"/>
    <property type="evidence" value="ECO:0007669"/>
    <property type="project" value="InterPro"/>
</dbReference>
<dbReference type="SUPFAM" id="SSF57667">
    <property type="entry name" value="beta-beta-alpha zinc fingers"/>
    <property type="match status" value="1"/>
</dbReference>
<keyword evidence="4 7" id="KW-0863">Zinc-finger</keyword>
<dbReference type="Pfam" id="PF04082">
    <property type="entry name" value="Fungal_trans"/>
    <property type="match status" value="1"/>
</dbReference>
<dbReference type="InterPro" id="IPR007219">
    <property type="entry name" value="XnlR_reg_dom"/>
</dbReference>
<dbReference type="AlphaFoldDB" id="A0A7R7VE99"/>
<dbReference type="GO" id="GO:0000785">
    <property type="term" value="C:chromatin"/>
    <property type="evidence" value="ECO:0007669"/>
    <property type="project" value="TreeGrafter"/>
</dbReference>